<feature type="transmembrane region" description="Helical" evidence="1">
    <location>
        <begin position="18"/>
        <end position="36"/>
    </location>
</feature>
<keyword evidence="3" id="KW-1185">Reference proteome</keyword>
<dbReference type="Proteomes" id="UP000799778">
    <property type="component" value="Unassembled WGS sequence"/>
</dbReference>
<evidence type="ECO:0000256" key="1">
    <source>
        <dbReference type="SAM" id="Phobius"/>
    </source>
</evidence>
<accession>A0A6A5Y317</accession>
<keyword evidence="1" id="KW-0472">Membrane</keyword>
<evidence type="ECO:0000313" key="3">
    <source>
        <dbReference type="Proteomes" id="UP000799778"/>
    </source>
</evidence>
<sequence>MEITVVMKDSHTNMPLDLAPTTLYCPALVGGLLFLIRKTGGRICLYGDAVGLGALVYGHDDGCSLRDNVK</sequence>
<keyword evidence="1" id="KW-0812">Transmembrane</keyword>
<gene>
    <name evidence="2" type="ORF">BU24DRAFT_120328</name>
</gene>
<organism evidence="2 3">
    <name type="scientific">Aaosphaeria arxii CBS 175.79</name>
    <dbReference type="NCBI Taxonomy" id="1450172"/>
    <lineage>
        <taxon>Eukaryota</taxon>
        <taxon>Fungi</taxon>
        <taxon>Dikarya</taxon>
        <taxon>Ascomycota</taxon>
        <taxon>Pezizomycotina</taxon>
        <taxon>Dothideomycetes</taxon>
        <taxon>Pleosporomycetidae</taxon>
        <taxon>Pleosporales</taxon>
        <taxon>Pleosporales incertae sedis</taxon>
        <taxon>Aaosphaeria</taxon>
    </lineage>
</organism>
<reference evidence="2" key="1">
    <citation type="journal article" date="2020" name="Stud. Mycol.">
        <title>101 Dothideomycetes genomes: a test case for predicting lifestyles and emergence of pathogens.</title>
        <authorList>
            <person name="Haridas S."/>
            <person name="Albert R."/>
            <person name="Binder M."/>
            <person name="Bloem J."/>
            <person name="Labutti K."/>
            <person name="Salamov A."/>
            <person name="Andreopoulos B."/>
            <person name="Baker S."/>
            <person name="Barry K."/>
            <person name="Bills G."/>
            <person name="Bluhm B."/>
            <person name="Cannon C."/>
            <person name="Castanera R."/>
            <person name="Culley D."/>
            <person name="Daum C."/>
            <person name="Ezra D."/>
            <person name="Gonzalez J."/>
            <person name="Henrissat B."/>
            <person name="Kuo A."/>
            <person name="Liang C."/>
            <person name="Lipzen A."/>
            <person name="Lutzoni F."/>
            <person name="Magnuson J."/>
            <person name="Mondo S."/>
            <person name="Nolan M."/>
            <person name="Ohm R."/>
            <person name="Pangilinan J."/>
            <person name="Park H.-J."/>
            <person name="Ramirez L."/>
            <person name="Alfaro M."/>
            <person name="Sun H."/>
            <person name="Tritt A."/>
            <person name="Yoshinaga Y."/>
            <person name="Zwiers L.-H."/>
            <person name="Turgeon B."/>
            <person name="Goodwin S."/>
            <person name="Spatafora J."/>
            <person name="Crous P."/>
            <person name="Grigoriev I."/>
        </authorList>
    </citation>
    <scope>NUCLEOTIDE SEQUENCE</scope>
    <source>
        <strain evidence="2">CBS 175.79</strain>
    </source>
</reference>
<dbReference type="EMBL" id="ML978067">
    <property type="protein sequence ID" value="KAF2019437.1"/>
    <property type="molecule type" value="Genomic_DNA"/>
</dbReference>
<name>A0A6A5Y317_9PLEO</name>
<proteinExistence type="predicted"/>
<dbReference type="RefSeq" id="XP_033387776.1">
    <property type="nucleotide sequence ID" value="XM_033520889.1"/>
</dbReference>
<protein>
    <submittedName>
        <fullName evidence="2">Uncharacterized protein</fullName>
    </submittedName>
</protein>
<dbReference type="AlphaFoldDB" id="A0A6A5Y317"/>
<dbReference type="GeneID" id="54278286"/>
<keyword evidence="1" id="KW-1133">Transmembrane helix</keyword>
<evidence type="ECO:0000313" key="2">
    <source>
        <dbReference type="EMBL" id="KAF2019437.1"/>
    </source>
</evidence>